<feature type="signal peptide" evidence="2">
    <location>
        <begin position="1"/>
        <end position="18"/>
    </location>
</feature>
<dbReference type="Pfam" id="PF22936">
    <property type="entry name" value="Pol_BBD"/>
    <property type="match status" value="1"/>
</dbReference>
<dbReference type="PANTHER" id="PTHR47592:SF27">
    <property type="entry name" value="OS08G0421700 PROTEIN"/>
    <property type="match status" value="1"/>
</dbReference>
<evidence type="ECO:0000256" key="1">
    <source>
        <dbReference type="SAM" id="MobiDB-lite"/>
    </source>
</evidence>
<protein>
    <submittedName>
        <fullName evidence="4">Enoyl-[acyl-carrier-protein] reductase [NADH], chloroplastic</fullName>
    </submittedName>
</protein>
<feature type="region of interest" description="Disordered" evidence="1">
    <location>
        <begin position="79"/>
        <end position="106"/>
    </location>
</feature>
<feature type="chain" id="PRO_5027067144" evidence="2">
    <location>
        <begin position="19"/>
        <end position="337"/>
    </location>
</feature>
<reference evidence="4" key="1">
    <citation type="journal article" date="2019" name="Sci. Rep.">
        <title>Draft genome of Tanacetum cinerariifolium, the natural source of mosquito coil.</title>
        <authorList>
            <person name="Yamashiro T."/>
            <person name="Shiraishi A."/>
            <person name="Satake H."/>
            <person name="Nakayama K."/>
        </authorList>
    </citation>
    <scope>NUCLEOTIDE SEQUENCE</scope>
</reference>
<dbReference type="SUPFAM" id="SSF53098">
    <property type="entry name" value="Ribonuclease H-like"/>
    <property type="match status" value="1"/>
</dbReference>
<dbReference type="PANTHER" id="PTHR47592">
    <property type="entry name" value="PBF68 PROTEIN"/>
    <property type="match status" value="1"/>
</dbReference>
<dbReference type="Gene3D" id="3.30.420.10">
    <property type="entry name" value="Ribonuclease H-like superfamily/Ribonuclease H"/>
    <property type="match status" value="1"/>
</dbReference>
<accession>A0A6L2JTX7</accession>
<proteinExistence type="predicted"/>
<organism evidence="4">
    <name type="scientific">Tanacetum cinerariifolium</name>
    <name type="common">Dalmatian daisy</name>
    <name type="synonym">Chrysanthemum cinerariifolium</name>
    <dbReference type="NCBI Taxonomy" id="118510"/>
    <lineage>
        <taxon>Eukaryota</taxon>
        <taxon>Viridiplantae</taxon>
        <taxon>Streptophyta</taxon>
        <taxon>Embryophyta</taxon>
        <taxon>Tracheophyta</taxon>
        <taxon>Spermatophyta</taxon>
        <taxon>Magnoliopsida</taxon>
        <taxon>eudicotyledons</taxon>
        <taxon>Gunneridae</taxon>
        <taxon>Pentapetalae</taxon>
        <taxon>asterids</taxon>
        <taxon>campanulids</taxon>
        <taxon>Asterales</taxon>
        <taxon>Asteraceae</taxon>
        <taxon>Asteroideae</taxon>
        <taxon>Anthemideae</taxon>
        <taxon>Anthemidinae</taxon>
        <taxon>Tanacetum</taxon>
    </lineage>
</organism>
<name>A0A6L2JTX7_TANCI</name>
<dbReference type="PROSITE" id="PS50994">
    <property type="entry name" value="INTEGRASE"/>
    <property type="match status" value="1"/>
</dbReference>
<dbReference type="GO" id="GO:0003676">
    <property type="term" value="F:nucleic acid binding"/>
    <property type="evidence" value="ECO:0007669"/>
    <property type="project" value="InterPro"/>
</dbReference>
<dbReference type="Pfam" id="PF14223">
    <property type="entry name" value="Retrotran_gag_2"/>
    <property type="match status" value="1"/>
</dbReference>
<dbReference type="InterPro" id="IPR012337">
    <property type="entry name" value="RNaseH-like_sf"/>
</dbReference>
<dbReference type="GO" id="GO:0015074">
    <property type="term" value="P:DNA integration"/>
    <property type="evidence" value="ECO:0007669"/>
    <property type="project" value="InterPro"/>
</dbReference>
<evidence type="ECO:0000313" key="4">
    <source>
        <dbReference type="EMBL" id="GEU40531.1"/>
    </source>
</evidence>
<evidence type="ECO:0000259" key="3">
    <source>
        <dbReference type="PROSITE" id="PS50994"/>
    </source>
</evidence>
<dbReference type="InterPro" id="IPR001584">
    <property type="entry name" value="Integrase_cat-core"/>
</dbReference>
<evidence type="ECO:0000256" key="2">
    <source>
        <dbReference type="SAM" id="SignalP"/>
    </source>
</evidence>
<gene>
    <name evidence="4" type="ORF">Tci_012509</name>
</gene>
<dbReference type="EMBL" id="BKCJ010001313">
    <property type="protein sequence ID" value="GEU40531.1"/>
    <property type="molecule type" value="Genomic_DNA"/>
</dbReference>
<feature type="domain" description="Integrase catalytic" evidence="3">
    <location>
        <begin position="191"/>
        <end position="337"/>
    </location>
</feature>
<comment type="caution">
    <text evidence="4">The sequence shown here is derived from an EMBL/GenBank/DDBJ whole genome shotgun (WGS) entry which is preliminary data.</text>
</comment>
<dbReference type="AlphaFoldDB" id="A0A6L2JTX7"/>
<sequence>METFILLVLQLCYGLVDSWYNVYRKTTTTKELWESFERMYKTKDAGTKKFMVARILDYKMVDSKNMISQVQDLQANMVENVGSSSRSNSKGKGKDKRKNDKKRKGKSEYLTSKAVIVKQKFKGTCYNCDQPGYRAANCKMPKRVNQCQANMVINNIDMIVMVSDIVAINSEVNVRGRGKLYMGNSATDDIKGEGDVILKMTFEKDLKLTNVLYPEIRKNLVSGWLLNKFGFRLVFESDKFVLSKNQYEAIDKFVLYKTEVENQLGKKIKVVRSDRGGEYVSPFAEFCVKHRIRHEFTAPYSPQQNGIDERKNRTLKEMVNAMLKVLVGARTCGWKPF</sequence>
<keyword evidence="2" id="KW-0732">Signal</keyword>
<feature type="compositionally biased region" description="Basic residues" evidence="1">
    <location>
        <begin position="89"/>
        <end position="105"/>
    </location>
</feature>
<dbReference type="InterPro" id="IPR036397">
    <property type="entry name" value="RNaseH_sf"/>
</dbReference>
<dbReference type="InterPro" id="IPR054722">
    <property type="entry name" value="PolX-like_BBD"/>
</dbReference>